<dbReference type="SUPFAM" id="SSF103657">
    <property type="entry name" value="BAR/IMD domain-like"/>
    <property type="match status" value="1"/>
</dbReference>
<feature type="domain" description="PX" evidence="10">
    <location>
        <begin position="153"/>
        <end position="276"/>
    </location>
</feature>
<dbReference type="GO" id="GO:0010008">
    <property type="term" value="C:endosome membrane"/>
    <property type="evidence" value="ECO:0007669"/>
    <property type="project" value="UniProtKB-SubCell"/>
</dbReference>
<dbReference type="InterPro" id="IPR001683">
    <property type="entry name" value="PX_dom"/>
</dbReference>
<comment type="subcellular location">
    <subcellularLocation>
        <location evidence="1">Endosome membrane</location>
        <topology evidence="1">Peripheral membrane protein</topology>
    </subcellularLocation>
</comment>
<dbReference type="InterPro" id="IPR051079">
    <property type="entry name" value="Sorting_Nexin_Autophagy"/>
</dbReference>
<dbReference type="Proteomes" id="UP000193920">
    <property type="component" value="Unassembled WGS sequence"/>
</dbReference>
<keyword evidence="6" id="KW-0072">Autophagy</keyword>
<dbReference type="PANTHER" id="PTHR46979:SF2">
    <property type="entry name" value="SORTING NEXIN-41"/>
    <property type="match status" value="1"/>
</dbReference>
<dbReference type="PROSITE" id="PS50195">
    <property type="entry name" value="PX"/>
    <property type="match status" value="1"/>
</dbReference>
<dbReference type="GO" id="GO:0006914">
    <property type="term" value="P:autophagy"/>
    <property type="evidence" value="ECO:0007669"/>
    <property type="project" value="UniProtKB-KW"/>
</dbReference>
<accession>A0A1Y2F5W4</accession>
<gene>
    <name evidence="11" type="ORF">LY90DRAFT_665062</name>
</gene>
<evidence type="ECO:0000256" key="2">
    <source>
        <dbReference type="ARBA" id="ARBA00010883"/>
    </source>
</evidence>
<dbReference type="SMART" id="SM00312">
    <property type="entry name" value="PX"/>
    <property type="match status" value="1"/>
</dbReference>
<keyword evidence="7" id="KW-0446">Lipid-binding</keyword>
<evidence type="ECO:0000313" key="12">
    <source>
        <dbReference type="Proteomes" id="UP000193920"/>
    </source>
</evidence>
<dbReference type="InterPro" id="IPR036871">
    <property type="entry name" value="PX_dom_sf"/>
</dbReference>
<evidence type="ECO:0000256" key="8">
    <source>
        <dbReference type="ARBA" id="ARBA00023136"/>
    </source>
</evidence>
<keyword evidence="4" id="KW-0967">Endosome</keyword>
<dbReference type="InterPro" id="IPR027267">
    <property type="entry name" value="AH/BAR_dom_sf"/>
</dbReference>
<evidence type="ECO:0000256" key="5">
    <source>
        <dbReference type="ARBA" id="ARBA00022927"/>
    </source>
</evidence>
<dbReference type="GO" id="GO:0015031">
    <property type="term" value="P:protein transport"/>
    <property type="evidence" value="ECO:0007669"/>
    <property type="project" value="UniProtKB-KW"/>
</dbReference>
<dbReference type="Pfam" id="PF00787">
    <property type="entry name" value="PX"/>
    <property type="match status" value="1"/>
</dbReference>
<protein>
    <recommendedName>
        <fullName evidence="10">PX domain-containing protein</fullName>
    </recommendedName>
</protein>
<dbReference type="EMBL" id="MCOG01000017">
    <property type="protein sequence ID" value="ORY78335.1"/>
    <property type="molecule type" value="Genomic_DNA"/>
</dbReference>
<name>A0A1Y2F5W4_9FUNG</name>
<keyword evidence="9" id="KW-0175">Coiled coil</keyword>
<evidence type="ECO:0000256" key="1">
    <source>
        <dbReference type="ARBA" id="ARBA00004481"/>
    </source>
</evidence>
<evidence type="ECO:0000256" key="7">
    <source>
        <dbReference type="ARBA" id="ARBA00023121"/>
    </source>
</evidence>
<keyword evidence="12" id="KW-1185">Reference proteome</keyword>
<dbReference type="PANTHER" id="PTHR46979">
    <property type="entry name" value="SORTING NEXIN-41"/>
    <property type="match status" value="1"/>
</dbReference>
<evidence type="ECO:0000256" key="9">
    <source>
        <dbReference type="SAM" id="Coils"/>
    </source>
</evidence>
<dbReference type="SUPFAM" id="SSF64268">
    <property type="entry name" value="PX domain"/>
    <property type="match status" value="1"/>
</dbReference>
<dbReference type="GO" id="GO:0035091">
    <property type="term" value="F:phosphatidylinositol binding"/>
    <property type="evidence" value="ECO:0007669"/>
    <property type="project" value="InterPro"/>
</dbReference>
<sequence length="549" mass="64688">MSFHYEDSSQYFNTNYNSHGTVIQILDDVYNEESMKYQDKPDKVQNNSFLDEDSFREVSMEYPDKTDKLQNNSILDEDSFREVNMEYPDKNDKDEKVQSAGNEIDCSNVTPQEPNNKQFLKSADIISNAEYSINIKHCCDFIDNAFKYENYNDYSIEITTATKKKDFLGSSYIAYSIQLIKKEGHQILSETNRRYSEFDMLHKHLRVSFPTIIIPPIPEKSNLIKYATGSNKNENDDMVEKRKRMLQTFLNKLRKHPVLCRMHLIHLFVQDESKWYSTEDNIVLKKGIDKAVPLNEEQLTDIKNKLLSDLRCVTTMQNIQSDAYKKLQELSKLYSASNEIYKEWSSKKENKSLDIVLEKFGDSGKFLFHQLQSTLQKMDKYIIDTLDQYHRYIEIAISVRKNCKNECMKFKNIKENLENKRRNLNYVTNGKDDESNNENTGGINIEKNIFKLRNKVSTLIDTDPVNTRRNEISNINKSIEQLKIEYEKQKEVFSIASSQLSTSIQQFEKEKREDFLLLFKQFAYICRAIDVEQYEFWSRVKSMSIKKDN</sequence>
<dbReference type="OrthoDB" id="289314at2759"/>
<organism evidence="11 12">
    <name type="scientific">Neocallimastix californiae</name>
    <dbReference type="NCBI Taxonomy" id="1754190"/>
    <lineage>
        <taxon>Eukaryota</taxon>
        <taxon>Fungi</taxon>
        <taxon>Fungi incertae sedis</taxon>
        <taxon>Chytridiomycota</taxon>
        <taxon>Chytridiomycota incertae sedis</taxon>
        <taxon>Neocallimastigomycetes</taxon>
        <taxon>Neocallimastigales</taxon>
        <taxon>Neocallimastigaceae</taxon>
        <taxon>Neocallimastix</taxon>
    </lineage>
</organism>
<reference evidence="11 12" key="1">
    <citation type="submission" date="2016-08" db="EMBL/GenBank/DDBJ databases">
        <title>A Parts List for Fungal Cellulosomes Revealed by Comparative Genomics.</title>
        <authorList>
            <consortium name="DOE Joint Genome Institute"/>
            <person name="Haitjema C.H."/>
            <person name="Gilmore S.P."/>
            <person name="Henske J.K."/>
            <person name="Solomon K.V."/>
            <person name="De Groot R."/>
            <person name="Kuo A."/>
            <person name="Mondo S.J."/>
            <person name="Salamov A.A."/>
            <person name="Labutti K."/>
            <person name="Zhao Z."/>
            <person name="Chiniquy J."/>
            <person name="Barry K."/>
            <person name="Brewer H.M."/>
            <person name="Purvine S.O."/>
            <person name="Wright A.T."/>
            <person name="Boxma B."/>
            <person name="Van Alen T."/>
            <person name="Hackstein J.H."/>
            <person name="Baker S.E."/>
            <person name="Grigoriev I.V."/>
            <person name="O'Malley M.A."/>
        </authorList>
    </citation>
    <scope>NUCLEOTIDE SEQUENCE [LARGE SCALE GENOMIC DNA]</scope>
    <source>
        <strain evidence="11 12">G1</strain>
    </source>
</reference>
<proteinExistence type="inferred from homology"/>
<evidence type="ECO:0000259" key="10">
    <source>
        <dbReference type="PROSITE" id="PS50195"/>
    </source>
</evidence>
<dbReference type="Gene3D" id="1.20.1270.60">
    <property type="entry name" value="Arfaptin homology (AH) domain/BAR domain"/>
    <property type="match status" value="1"/>
</dbReference>
<keyword evidence="8" id="KW-0472">Membrane</keyword>
<dbReference type="Gene3D" id="3.30.1520.10">
    <property type="entry name" value="Phox-like domain"/>
    <property type="match status" value="1"/>
</dbReference>
<dbReference type="STRING" id="1754190.A0A1Y2F5W4"/>
<keyword evidence="3" id="KW-0813">Transport</keyword>
<evidence type="ECO:0000256" key="4">
    <source>
        <dbReference type="ARBA" id="ARBA00022753"/>
    </source>
</evidence>
<keyword evidence="5" id="KW-0653">Protein transport</keyword>
<comment type="similarity">
    <text evidence="2">Belongs to the sorting nexin family.</text>
</comment>
<evidence type="ECO:0000313" key="11">
    <source>
        <dbReference type="EMBL" id="ORY78335.1"/>
    </source>
</evidence>
<evidence type="ECO:0000256" key="6">
    <source>
        <dbReference type="ARBA" id="ARBA00023006"/>
    </source>
</evidence>
<comment type="caution">
    <text evidence="11">The sequence shown here is derived from an EMBL/GenBank/DDBJ whole genome shotgun (WGS) entry which is preliminary data.</text>
</comment>
<dbReference type="AlphaFoldDB" id="A0A1Y2F5W4"/>
<feature type="coiled-coil region" evidence="9">
    <location>
        <begin position="465"/>
        <end position="492"/>
    </location>
</feature>
<evidence type="ECO:0000256" key="3">
    <source>
        <dbReference type="ARBA" id="ARBA00022448"/>
    </source>
</evidence>